<evidence type="ECO:0000259" key="2">
    <source>
        <dbReference type="Pfam" id="PF01471"/>
    </source>
</evidence>
<dbReference type="SUPFAM" id="SSF53955">
    <property type="entry name" value="Lysozyme-like"/>
    <property type="match status" value="1"/>
</dbReference>
<protein>
    <submittedName>
        <fullName evidence="4">Membrane protein</fullName>
    </submittedName>
</protein>
<dbReference type="InterPro" id="IPR023346">
    <property type="entry name" value="Lysozyme-like_dom_sf"/>
</dbReference>
<dbReference type="InterPro" id="IPR002477">
    <property type="entry name" value="Peptidoglycan-bd-like"/>
</dbReference>
<dbReference type="SUPFAM" id="SSF47090">
    <property type="entry name" value="PGBD-like"/>
    <property type="match status" value="1"/>
</dbReference>
<feature type="domain" description="Peptidoglycan binding-like" evidence="2">
    <location>
        <begin position="352"/>
        <end position="406"/>
    </location>
</feature>
<dbReference type="Proteomes" id="UP000602745">
    <property type="component" value="Unassembled WGS sequence"/>
</dbReference>
<gene>
    <name evidence="4" type="ORF">GCM10007276_17220</name>
</gene>
<feature type="domain" description="Transglycosylase SLT" evidence="3">
    <location>
        <begin position="31"/>
        <end position="331"/>
    </location>
</feature>
<dbReference type="Pfam" id="PF01471">
    <property type="entry name" value="PG_binding_1"/>
    <property type="match status" value="1"/>
</dbReference>
<dbReference type="GO" id="GO:0009253">
    <property type="term" value="P:peptidoglycan catabolic process"/>
    <property type="evidence" value="ECO:0007669"/>
    <property type="project" value="TreeGrafter"/>
</dbReference>
<dbReference type="InterPro" id="IPR036366">
    <property type="entry name" value="PGBDSf"/>
</dbReference>
<dbReference type="NCBIfam" id="TIGR02283">
    <property type="entry name" value="MltB_2"/>
    <property type="match status" value="1"/>
</dbReference>
<name>A0A8J2VST7_9RHOB</name>
<reference evidence="4" key="1">
    <citation type="journal article" date="2014" name="Int. J. Syst. Evol. Microbiol.">
        <title>Complete genome sequence of Corynebacterium casei LMG S-19264T (=DSM 44701T), isolated from a smear-ripened cheese.</title>
        <authorList>
            <consortium name="US DOE Joint Genome Institute (JGI-PGF)"/>
            <person name="Walter F."/>
            <person name="Albersmeier A."/>
            <person name="Kalinowski J."/>
            <person name="Ruckert C."/>
        </authorList>
    </citation>
    <scope>NUCLEOTIDE SEQUENCE</scope>
    <source>
        <strain evidence="4">CCM 7684</strain>
    </source>
</reference>
<dbReference type="EMBL" id="BMCP01000002">
    <property type="protein sequence ID" value="GGE40454.1"/>
    <property type="molecule type" value="Genomic_DNA"/>
</dbReference>
<evidence type="ECO:0000256" key="1">
    <source>
        <dbReference type="SAM" id="SignalP"/>
    </source>
</evidence>
<dbReference type="InterPro" id="IPR036365">
    <property type="entry name" value="PGBD-like_sf"/>
</dbReference>
<proteinExistence type="predicted"/>
<dbReference type="PANTHER" id="PTHR30163:SF8">
    <property type="entry name" value="LYTIC MUREIN TRANSGLYCOSYLASE"/>
    <property type="match status" value="1"/>
</dbReference>
<dbReference type="InterPro" id="IPR011970">
    <property type="entry name" value="MltB_2"/>
</dbReference>
<dbReference type="Pfam" id="PF13406">
    <property type="entry name" value="SLT_2"/>
    <property type="match status" value="1"/>
</dbReference>
<dbReference type="AlphaFoldDB" id="A0A8J2VST7"/>
<keyword evidence="1" id="KW-0732">Signal</keyword>
<dbReference type="GO" id="GO:0008933">
    <property type="term" value="F:peptidoglycan lytic transglycosylase activity"/>
    <property type="evidence" value="ECO:0007669"/>
    <property type="project" value="TreeGrafter"/>
</dbReference>
<evidence type="ECO:0000313" key="5">
    <source>
        <dbReference type="Proteomes" id="UP000602745"/>
    </source>
</evidence>
<keyword evidence="5" id="KW-1185">Reference proteome</keyword>
<dbReference type="PANTHER" id="PTHR30163">
    <property type="entry name" value="MEMBRANE-BOUND LYTIC MUREIN TRANSGLYCOSYLASE B"/>
    <property type="match status" value="1"/>
</dbReference>
<evidence type="ECO:0000259" key="3">
    <source>
        <dbReference type="Pfam" id="PF13406"/>
    </source>
</evidence>
<dbReference type="InterPro" id="IPR043426">
    <property type="entry name" value="MltB-like"/>
</dbReference>
<accession>A0A8J2VST7</accession>
<organism evidence="4 5">
    <name type="scientific">Agaricicola taiwanensis</name>
    <dbReference type="NCBI Taxonomy" id="591372"/>
    <lineage>
        <taxon>Bacteria</taxon>
        <taxon>Pseudomonadati</taxon>
        <taxon>Pseudomonadota</taxon>
        <taxon>Alphaproteobacteria</taxon>
        <taxon>Rhodobacterales</taxon>
        <taxon>Paracoccaceae</taxon>
        <taxon>Agaricicola</taxon>
    </lineage>
</organism>
<feature type="signal peptide" evidence="1">
    <location>
        <begin position="1"/>
        <end position="20"/>
    </location>
</feature>
<dbReference type="InterPro" id="IPR031304">
    <property type="entry name" value="SLT_2"/>
</dbReference>
<sequence>MRFLICLFAFLALIATPALAQNAYRQGVEAQFHQWLERTAWPDAQRQGITRATFQRLTSGLALNWDLPDLAPPGAPKRPPERQHQAEFSSPGRYFSEKQLANLTAIGRRLAKEHGRALNAIERQYGVPRGILLAIWGRESAFGRAKIPHDGLRVLATKAFMSTRTAMFYPEFIAALRILQEGHAPSGVLYSSWAGALGQPQFLPTKFLAYAVDFDGDGHRNIWTSAPDTLASIANYLRQHGWQPGRAWGAEVRLPQALSCTLEGPEQGRPLEVWGQAGISGSIERLGRGSAFLMMPAGRHGPAFLVSDNFYVLKRYNESDLYALFIGHLGDRIEGRGQPFSTSWKAPDGFSRGDVRAMQQRLVKQGHDVGGADGLAGFKTRIAIGRWQEAQGRAATCFPDRELTRAIH</sequence>
<comment type="caution">
    <text evidence="4">The sequence shown here is derived from an EMBL/GenBank/DDBJ whole genome shotgun (WGS) entry which is preliminary data.</text>
</comment>
<reference evidence="4" key="2">
    <citation type="submission" date="2020-09" db="EMBL/GenBank/DDBJ databases">
        <authorList>
            <person name="Sun Q."/>
            <person name="Sedlacek I."/>
        </authorList>
    </citation>
    <scope>NUCLEOTIDE SEQUENCE</scope>
    <source>
        <strain evidence="4">CCM 7684</strain>
    </source>
</reference>
<dbReference type="Gene3D" id="1.10.530.10">
    <property type="match status" value="1"/>
</dbReference>
<dbReference type="Gene3D" id="1.10.101.10">
    <property type="entry name" value="PGBD-like superfamily/PGBD"/>
    <property type="match status" value="1"/>
</dbReference>
<dbReference type="Gene3D" id="1.10.8.350">
    <property type="entry name" value="Bacterial muramidase"/>
    <property type="match status" value="1"/>
</dbReference>
<dbReference type="CDD" id="cd13399">
    <property type="entry name" value="Slt35-like"/>
    <property type="match status" value="1"/>
</dbReference>
<dbReference type="RefSeq" id="WP_308791057.1">
    <property type="nucleotide sequence ID" value="NZ_BMCP01000002.1"/>
</dbReference>
<evidence type="ECO:0000313" key="4">
    <source>
        <dbReference type="EMBL" id="GGE40454.1"/>
    </source>
</evidence>
<feature type="chain" id="PRO_5035154876" evidence="1">
    <location>
        <begin position="21"/>
        <end position="408"/>
    </location>
</feature>